<keyword evidence="9" id="KW-1185">Reference proteome</keyword>
<evidence type="ECO:0000256" key="4">
    <source>
        <dbReference type="ARBA" id="ARBA00022989"/>
    </source>
</evidence>
<protein>
    <submittedName>
        <fullName evidence="7">MFS transporter</fullName>
    </submittedName>
    <submittedName>
        <fullName evidence="8">Major Facilitator Superfamily protein</fullName>
    </submittedName>
</protein>
<organism evidence="8 10">
    <name type="scientific">Jannaschia seohaensis</name>
    <dbReference type="NCBI Taxonomy" id="475081"/>
    <lineage>
        <taxon>Bacteria</taxon>
        <taxon>Pseudomonadati</taxon>
        <taxon>Pseudomonadota</taxon>
        <taxon>Alphaproteobacteria</taxon>
        <taxon>Rhodobacterales</taxon>
        <taxon>Roseobacteraceae</taxon>
        <taxon>Jannaschia</taxon>
    </lineage>
</organism>
<dbReference type="PANTHER" id="PTHR23513:SF6">
    <property type="entry name" value="MAJOR FACILITATOR SUPERFAMILY ASSOCIATED DOMAIN-CONTAINING PROTEIN"/>
    <property type="match status" value="1"/>
</dbReference>
<dbReference type="Proteomes" id="UP000251571">
    <property type="component" value="Unassembled WGS sequence"/>
</dbReference>
<dbReference type="SUPFAM" id="SSF103473">
    <property type="entry name" value="MFS general substrate transporter"/>
    <property type="match status" value="1"/>
</dbReference>
<feature type="transmembrane region" description="Helical" evidence="6">
    <location>
        <begin position="101"/>
        <end position="121"/>
    </location>
</feature>
<keyword evidence="5 6" id="KW-0472">Membrane</keyword>
<dbReference type="OrthoDB" id="145388at2"/>
<evidence type="ECO:0000256" key="5">
    <source>
        <dbReference type="ARBA" id="ARBA00023136"/>
    </source>
</evidence>
<keyword evidence="3 6" id="KW-0812">Transmembrane</keyword>
<keyword evidence="2" id="KW-1003">Cell membrane</keyword>
<dbReference type="Gene3D" id="1.20.1250.20">
    <property type="entry name" value="MFS general substrate transporter like domains"/>
    <property type="match status" value="1"/>
</dbReference>
<reference evidence="8 10" key="1">
    <citation type="submission" date="2016-10" db="EMBL/GenBank/DDBJ databases">
        <authorList>
            <person name="Cai Z."/>
        </authorList>
    </citation>
    <scope>NUCLEOTIDE SEQUENCE [LARGE SCALE GENOMIC DNA]</scope>
    <source>
        <strain evidence="8 10">DSM 25227</strain>
    </source>
</reference>
<evidence type="ECO:0000256" key="3">
    <source>
        <dbReference type="ARBA" id="ARBA00022692"/>
    </source>
</evidence>
<gene>
    <name evidence="7" type="ORF">BCF38_101884</name>
    <name evidence="8" type="ORF">SAMN05421539_101884</name>
</gene>
<dbReference type="GO" id="GO:0022857">
    <property type="term" value="F:transmembrane transporter activity"/>
    <property type="evidence" value="ECO:0007669"/>
    <property type="project" value="InterPro"/>
</dbReference>
<feature type="transmembrane region" description="Helical" evidence="6">
    <location>
        <begin position="218"/>
        <end position="239"/>
    </location>
</feature>
<feature type="transmembrane region" description="Helical" evidence="6">
    <location>
        <begin position="141"/>
        <end position="170"/>
    </location>
</feature>
<comment type="subcellular location">
    <subcellularLocation>
        <location evidence="1">Cell membrane</location>
        <topology evidence="1">Multi-pass membrane protein</topology>
    </subcellularLocation>
</comment>
<proteinExistence type="predicted"/>
<dbReference type="InterPro" id="IPR036259">
    <property type="entry name" value="MFS_trans_sf"/>
</dbReference>
<dbReference type="InterPro" id="IPR011701">
    <property type="entry name" value="MFS"/>
</dbReference>
<dbReference type="AlphaFoldDB" id="A0A2Y9A5L9"/>
<accession>A0A2Y9A5L9</accession>
<evidence type="ECO:0000313" key="8">
    <source>
        <dbReference type="EMBL" id="SSA38748.1"/>
    </source>
</evidence>
<dbReference type="GO" id="GO:0005886">
    <property type="term" value="C:plasma membrane"/>
    <property type="evidence" value="ECO:0007669"/>
    <property type="project" value="UniProtKB-SubCell"/>
</dbReference>
<name>A0A2Y9A5L9_9RHOB</name>
<evidence type="ECO:0000256" key="6">
    <source>
        <dbReference type="SAM" id="Phobius"/>
    </source>
</evidence>
<dbReference type="PANTHER" id="PTHR23513">
    <property type="entry name" value="INTEGRAL MEMBRANE EFFLUX PROTEIN-RELATED"/>
    <property type="match status" value="1"/>
</dbReference>
<dbReference type="EMBL" id="QGDJ01000001">
    <property type="protein sequence ID" value="PWJ22470.1"/>
    <property type="molecule type" value="Genomic_DNA"/>
</dbReference>
<dbReference type="RefSeq" id="WP_109563020.1">
    <property type="nucleotide sequence ID" value="NZ_QGDJ01000001.1"/>
</dbReference>
<evidence type="ECO:0000313" key="7">
    <source>
        <dbReference type="EMBL" id="PWJ22470.1"/>
    </source>
</evidence>
<dbReference type="EMBL" id="UETC01000001">
    <property type="protein sequence ID" value="SSA38748.1"/>
    <property type="molecule type" value="Genomic_DNA"/>
</dbReference>
<sequence>MAGPALGAVLIGLALAAPFAAAAGLYLAGAFLMLGLHAVQSPRAAPRDWRAELADGLTFLRREPFLRRLVCITGAWTLLADMALIALVLHAQEDLGLDAPAHGLVLVAGALGGVLGGLAGARAVRWFGPGRTAQRGSVIGIPVFLALPYVPAAVAAAVLVAFEFGGLLWNAVSTAYRQRRVPDALRGRVHAIYRLVSFAEMPLGLLFSGAMVEAAQIWLPRGTALMVPVYATVLGMFVLNIRVWRDIRRGFDGG</sequence>
<keyword evidence="4 6" id="KW-1133">Transmembrane helix</keyword>
<dbReference type="Proteomes" id="UP000245839">
    <property type="component" value="Unassembled WGS sequence"/>
</dbReference>
<evidence type="ECO:0000313" key="10">
    <source>
        <dbReference type="Proteomes" id="UP000251571"/>
    </source>
</evidence>
<evidence type="ECO:0000313" key="9">
    <source>
        <dbReference type="Proteomes" id="UP000245839"/>
    </source>
</evidence>
<evidence type="ECO:0000256" key="2">
    <source>
        <dbReference type="ARBA" id="ARBA00022475"/>
    </source>
</evidence>
<feature type="transmembrane region" description="Helical" evidence="6">
    <location>
        <begin position="65"/>
        <end position="89"/>
    </location>
</feature>
<evidence type="ECO:0000256" key="1">
    <source>
        <dbReference type="ARBA" id="ARBA00004651"/>
    </source>
</evidence>
<dbReference type="Pfam" id="PF07690">
    <property type="entry name" value="MFS_1"/>
    <property type="match status" value="1"/>
</dbReference>
<reference evidence="7 9" key="2">
    <citation type="submission" date="2018-03" db="EMBL/GenBank/DDBJ databases">
        <title>Genomic Encyclopedia of Archaeal and Bacterial Type Strains, Phase II (KMG-II): from individual species to whole genera.</title>
        <authorList>
            <person name="Goeker M."/>
        </authorList>
    </citation>
    <scope>NUCLEOTIDE SEQUENCE [LARGE SCALE GENOMIC DNA]</scope>
    <source>
        <strain evidence="7 9">DSM 25227</strain>
    </source>
</reference>